<organism evidence="1 2">
    <name type="scientific">Clarias magur</name>
    <name type="common">Asian catfish</name>
    <name type="synonym">Macropteronotus magur</name>
    <dbReference type="NCBI Taxonomy" id="1594786"/>
    <lineage>
        <taxon>Eukaryota</taxon>
        <taxon>Metazoa</taxon>
        <taxon>Chordata</taxon>
        <taxon>Craniata</taxon>
        <taxon>Vertebrata</taxon>
        <taxon>Euteleostomi</taxon>
        <taxon>Actinopterygii</taxon>
        <taxon>Neopterygii</taxon>
        <taxon>Teleostei</taxon>
        <taxon>Ostariophysi</taxon>
        <taxon>Siluriformes</taxon>
        <taxon>Clariidae</taxon>
        <taxon>Clarias</taxon>
    </lineage>
</organism>
<proteinExistence type="predicted"/>
<dbReference type="EMBL" id="QNUK01000184">
    <property type="protein sequence ID" value="KAF5898925.1"/>
    <property type="molecule type" value="Genomic_DNA"/>
</dbReference>
<accession>A0A8J4UNJ4</accession>
<reference evidence="1" key="1">
    <citation type="submission" date="2020-07" db="EMBL/GenBank/DDBJ databases">
        <title>Clarias magur genome sequencing, assembly and annotation.</title>
        <authorList>
            <person name="Kushwaha B."/>
            <person name="Kumar R."/>
            <person name="Das P."/>
            <person name="Joshi C.G."/>
            <person name="Kumar D."/>
            <person name="Nagpure N.S."/>
            <person name="Pandey M."/>
            <person name="Agarwal S."/>
            <person name="Srivastava S."/>
            <person name="Singh M."/>
            <person name="Sahoo L."/>
            <person name="Jayasankar P."/>
            <person name="Meher P.K."/>
            <person name="Koringa P.G."/>
            <person name="Iquebal M.A."/>
            <person name="Das S.P."/>
            <person name="Bit A."/>
            <person name="Patnaik S."/>
            <person name="Patel N."/>
            <person name="Shah T.M."/>
            <person name="Hinsu A."/>
            <person name="Jena J.K."/>
        </authorList>
    </citation>
    <scope>NUCLEOTIDE SEQUENCE</scope>
    <source>
        <strain evidence="1">CIFAMagur01</strain>
        <tissue evidence="1">Testis</tissue>
    </source>
</reference>
<feature type="non-terminal residue" evidence="1">
    <location>
        <position position="1"/>
    </location>
</feature>
<dbReference type="AlphaFoldDB" id="A0A8J4UNJ4"/>
<dbReference type="Proteomes" id="UP000727407">
    <property type="component" value="Unassembled WGS sequence"/>
</dbReference>
<evidence type="ECO:0000313" key="2">
    <source>
        <dbReference type="Proteomes" id="UP000727407"/>
    </source>
</evidence>
<name>A0A8J4UNJ4_CLAMG</name>
<gene>
    <name evidence="1" type="primary">aao</name>
    <name evidence="1" type="ORF">DAT39_011375</name>
</gene>
<sequence length="49" mass="5507">VRASCRLMNPWAFIRNETLELVGSPHSGVRYQISLKVGDLMLEGVLPPR</sequence>
<evidence type="ECO:0000313" key="1">
    <source>
        <dbReference type="EMBL" id="KAF5898925.1"/>
    </source>
</evidence>
<keyword evidence="2" id="KW-1185">Reference proteome</keyword>
<protein>
    <submittedName>
        <fullName evidence="1">Putative D-amino-acid oxidase</fullName>
    </submittedName>
</protein>
<comment type="caution">
    <text evidence="1">The sequence shown here is derived from an EMBL/GenBank/DDBJ whole genome shotgun (WGS) entry which is preliminary data.</text>
</comment>